<protein>
    <recommendedName>
        <fullName evidence="3">Hemerythrin-like domain-containing protein</fullName>
    </recommendedName>
</protein>
<name>N0E4L7_9MICO</name>
<dbReference type="STRING" id="1193181.BN10_470014"/>
<sequence>MDEDFRTHLEHVSAARAELGDSMRALQDALALPLGLPVWGRRVRAALTELAHDLREHVELTESPGGLYADIGATAPRLASGVDAQLADHVFFVDEVERLLQERDDGIPRAGLGQHREELTALLWRGGGPPAWVGPDLRGL</sequence>
<comment type="caution">
    <text evidence="1">The sequence shown here is derived from an EMBL/GenBank/DDBJ whole genome shotgun (WGS) entry which is preliminary data.</text>
</comment>
<dbReference type="eggNOG" id="ENOG5033BQS">
    <property type="taxonomic scope" value="Bacteria"/>
</dbReference>
<gene>
    <name evidence="1" type="ORF">BN10_470014</name>
</gene>
<dbReference type="AlphaFoldDB" id="N0E4L7"/>
<evidence type="ECO:0000313" key="1">
    <source>
        <dbReference type="EMBL" id="CCH69979.1"/>
    </source>
</evidence>
<dbReference type="EMBL" id="CAIZ01000116">
    <property type="protein sequence ID" value="CCH69979.1"/>
    <property type="molecule type" value="Genomic_DNA"/>
</dbReference>
<dbReference type="RefSeq" id="WP_010849855.1">
    <property type="nucleotide sequence ID" value="NZ_HF570956.1"/>
</dbReference>
<keyword evidence="2" id="KW-1185">Reference proteome</keyword>
<dbReference type="Proteomes" id="UP000013167">
    <property type="component" value="Unassembled WGS sequence"/>
</dbReference>
<reference evidence="1 2" key="1">
    <citation type="journal article" date="2013" name="ISME J.">
        <title>A metabolic model for members of the genus Tetrasphaera involved in enhanced biological phosphorus removal.</title>
        <authorList>
            <person name="Kristiansen R."/>
            <person name="Nguyen H.T.T."/>
            <person name="Saunders A.M."/>
            <person name="Nielsen J.L."/>
            <person name="Wimmer R."/>
            <person name="Le V.Q."/>
            <person name="McIlroy S.J."/>
            <person name="Petrovski S."/>
            <person name="Seviour R.J."/>
            <person name="Calteau A."/>
            <person name="Nielsen K.L."/>
            <person name="Nielsen P.H."/>
        </authorList>
    </citation>
    <scope>NUCLEOTIDE SEQUENCE [LARGE SCALE GENOMIC DNA]</scope>
    <source>
        <strain evidence="1 2">Lp2</strain>
    </source>
</reference>
<evidence type="ECO:0008006" key="3">
    <source>
        <dbReference type="Google" id="ProtNLM"/>
    </source>
</evidence>
<organism evidence="1 2">
    <name type="scientific">Phycicoccus elongatus Lp2</name>
    <dbReference type="NCBI Taxonomy" id="1193181"/>
    <lineage>
        <taxon>Bacteria</taxon>
        <taxon>Bacillati</taxon>
        <taxon>Actinomycetota</taxon>
        <taxon>Actinomycetes</taxon>
        <taxon>Micrococcales</taxon>
        <taxon>Intrasporangiaceae</taxon>
        <taxon>Phycicoccus</taxon>
    </lineage>
</organism>
<proteinExistence type="predicted"/>
<dbReference type="HOGENOM" id="CLU_1728911_0_0_11"/>
<evidence type="ECO:0000313" key="2">
    <source>
        <dbReference type="Proteomes" id="UP000013167"/>
    </source>
</evidence>
<accession>N0E4L7</accession>
<dbReference type="OrthoDB" id="263362at2"/>